<proteinExistence type="predicted"/>
<protein>
    <submittedName>
        <fullName evidence="1">Uncharacterized protein</fullName>
    </submittedName>
</protein>
<sequence>MTTRVRAELRRPAGFTDRSLRVVLDSDSLPRDQAAQLTRLVEGLDLTRLGAQIGAASRADLTRYQLAVECGGRHWRTTVAEPCVPAELRPLLRFLTGAAH</sequence>
<reference evidence="1 2" key="1">
    <citation type="submission" date="2023-05" db="EMBL/GenBank/DDBJ databases">
        <title>Actinoplanes sp. NEAU-A12 genome sequencing.</title>
        <authorList>
            <person name="Wang Z.-S."/>
        </authorList>
    </citation>
    <scope>NUCLEOTIDE SEQUENCE [LARGE SCALE GENOMIC DNA]</scope>
    <source>
        <strain evidence="1 2">NEAU-A12</strain>
    </source>
</reference>
<organism evidence="1 2">
    <name type="scientific">Actinoplanes sandaracinus</name>
    <dbReference type="NCBI Taxonomy" id="3045177"/>
    <lineage>
        <taxon>Bacteria</taxon>
        <taxon>Bacillati</taxon>
        <taxon>Actinomycetota</taxon>
        <taxon>Actinomycetes</taxon>
        <taxon>Micromonosporales</taxon>
        <taxon>Micromonosporaceae</taxon>
        <taxon>Actinoplanes</taxon>
    </lineage>
</organism>
<evidence type="ECO:0000313" key="1">
    <source>
        <dbReference type="EMBL" id="MDI6100947.1"/>
    </source>
</evidence>
<name>A0ABT6WMK1_9ACTN</name>
<dbReference type="Pfam" id="PF20242">
    <property type="entry name" value="Emfourin"/>
    <property type="match status" value="1"/>
</dbReference>
<gene>
    <name evidence="1" type="ORF">QLQ12_20240</name>
</gene>
<evidence type="ECO:0000313" key="2">
    <source>
        <dbReference type="Proteomes" id="UP001241758"/>
    </source>
</evidence>
<dbReference type="RefSeq" id="WP_282761773.1">
    <property type="nucleotide sequence ID" value="NZ_JASCTH010000012.1"/>
</dbReference>
<dbReference type="Proteomes" id="UP001241758">
    <property type="component" value="Unassembled WGS sequence"/>
</dbReference>
<accession>A0ABT6WMK1</accession>
<dbReference type="InterPro" id="IPR049457">
    <property type="entry name" value="Emfourin"/>
</dbReference>
<dbReference type="EMBL" id="JASCTH010000012">
    <property type="protein sequence ID" value="MDI6100947.1"/>
    <property type="molecule type" value="Genomic_DNA"/>
</dbReference>
<keyword evidence="2" id="KW-1185">Reference proteome</keyword>
<comment type="caution">
    <text evidence="1">The sequence shown here is derived from an EMBL/GenBank/DDBJ whole genome shotgun (WGS) entry which is preliminary data.</text>
</comment>